<dbReference type="InterPro" id="IPR009395">
    <property type="entry name" value="BLOC1S1"/>
</dbReference>
<comment type="caution">
    <text evidence="3">The sequence shown here is derived from an EMBL/GenBank/DDBJ whole genome shotgun (WGS) entry which is preliminary data.</text>
</comment>
<evidence type="ECO:0000313" key="3">
    <source>
        <dbReference type="EMBL" id="KAJ4458619.1"/>
    </source>
</evidence>
<protein>
    <recommendedName>
        <fullName evidence="2">Biogenesis of lysosome-related organelles complex 1 subunit 1</fullName>
    </recommendedName>
</protein>
<gene>
    <name evidence="3" type="ORF">PAPYR_5592</name>
</gene>
<dbReference type="Proteomes" id="UP001141327">
    <property type="component" value="Unassembled WGS sequence"/>
</dbReference>
<evidence type="ECO:0000256" key="1">
    <source>
        <dbReference type="ARBA" id="ARBA00007133"/>
    </source>
</evidence>
<evidence type="ECO:0000256" key="2">
    <source>
        <dbReference type="ARBA" id="ARBA00019577"/>
    </source>
</evidence>
<dbReference type="EMBL" id="JAPMOS010000027">
    <property type="protein sequence ID" value="KAJ4458619.1"/>
    <property type="molecule type" value="Genomic_DNA"/>
</dbReference>
<sequence>MSLTRLVQQHFAQQEALRAEIERLKKACLKNSTQVADEMMRSLNEGVSAVFQNQQRLESEAKKIQQNSARFVKQANQWVQVGSQMEASLKELGDVQTWIRSIVGDMRVVADCLSSIAETSAT</sequence>
<organism evidence="3 4">
    <name type="scientific">Paratrimastix pyriformis</name>
    <dbReference type="NCBI Taxonomy" id="342808"/>
    <lineage>
        <taxon>Eukaryota</taxon>
        <taxon>Metamonada</taxon>
        <taxon>Preaxostyla</taxon>
        <taxon>Paratrimastigidae</taxon>
        <taxon>Paratrimastix</taxon>
    </lineage>
</organism>
<proteinExistence type="inferred from homology"/>
<name>A0ABQ8UHB4_9EUKA</name>
<accession>A0ABQ8UHB4</accession>
<dbReference type="Pfam" id="PF06320">
    <property type="entry name" value="GCN5L1"/>
    <property type="match status" value="1"/>
</dbReference>
<dbReference type="PANTHER" id="PTHR13073:SF0">
    <property type="entry name" value="BIOGENESIS OF LYSOSOME-RELATED ORGANELLES COMPLEX 1 SUBUNIT 1"/>
    <property type="match status" value="1"/>
</dbReference>
<dbReference type="PANTHER" id="PTHR13073">
    <property type="entry name" value="BLOC-1 COMPLEX SUBUNIT 1"/>
    <property type="match status" value="1"/>
</dbReference>
<reference evidence="3" key="1">
    <citation type="journal article" date="2022" name="bioRxiv">
        <title>Genomics of Preaxostyla Flagellates Illuminates Evolutionary Transitions and the Path Towards Mitochondrial Loss.</title>
        <authorList>
            <person name="Novak L.V.F."/>
            <person name="Treitli S.C."/>
            <person name="Pyrih J."/>
            <person name="Halakuc P."/>
            <person name="Pipaliya S.V."/>
            <person name="Vacek V."/>
            <person name="Brzon O."/>
            <person name="Soukal P."/>
            <person name="Eme L."/>
            <person name="Dacks J.B."/>
            <person name="Karnkowska A."/>
            <person name="Elias M."/>
            <person name="Hampl V."/>
        </authorList>
    </citation>
    <scope>NUCLEOTIDE SEQUENCE</scope>
    <source>
        <strain evidence="3">RCP-MX</strain>
    </source>
</reference>
<keyword evidence="4" id="KW-1185">Reference proteome</keyword>
<evidence type="ECO:0000313" key="4">
    <source>
        <dbReference type="Proteomes" id="UP001141327"/>
    </source>
</evidence>
<comment type="similarity">
    <text evidence="1">Belongs to the BLOC1S1 family.</text>
</comment>